<name>A0AA86VX68_9FABA</name>
<feature type="compositionally biased region" description="Basic residues" evidence="1">
    <location>
        <begin position="208"/>
        <end position="219"/>
    </location>
</feature>
<feature type="compositionally biased region" description="Basic and acidic residues" evidence="1">
    <location>
        <begin position="177"/>
        <end position="187"/>
    </location>
</feature>
<dbReference type="AlphaFoldDB" id="A0AA86VX68"/>
<feature type="region of interest" description="Disordered" evidence="1">
    <location>
        <begin position="112"/>
        <end position="141"/>
    </location>
</feature>
<dbReference type="EMBL" id="OY731400">
    <property type="protein sequence ID" value="CAJ1937286.1"/>
    <property type="molecule type" value="Genomic_DNA"/>
</dbReference>
<reference evidence="2" key="1">
    <citation type="submission" date="2023-10" db="EMBL/GenBank/DDBJ databases">
        <authorList>
            <person name="Domelevo Entfellner J.-B."/>
        </authorList>
    </citation>
    <scope>NUCLEOTIDE SEQUENCE</scope>
</reference>
<protein>
    <submittedName>
        <fullName evidence="2">Uncharacterized protein</fullName>
    </submittedName>
</protein>
<dbReference type="Proteomes" id="UP001189624">
    <property type="component" value="Chromosome 3"/>
</dbReference>
<evidence type="ECO:0000256" key="1">
    <source>
        <dbReference type="SAM" id="MobiDB-lite"/>
    </source>
</evidence>
<sequence length="219" mass="24697">MPNSLTSTLEMHLDLEPMLSFSAVEFEAEEIYETRGVVKCKSGSEARGAKPNKTYLTLKHWKASAIRKPKELTNKHHSFLMASAQCHKTCEQTNQQKNHNTSFGQKVSDFFKGHHNHHSNEVTKTHTTQCSSQTTVLSKSGYSATKTETQCSCSKTQTNTKGQEINKRGHKKGPVQDIKDRFSEHHNKNGNSDSSSSSDSESDNETCHKRKARLKLNMW</sequence>
<organism evidence="2 3">
    <name type="scientific">Sphenostylis stenocarpa</name>
    <dbReference type="NCBI Taxonomy" id="92480"/>
    <lineage>
        <taxon>Eukaryota</taxon>
        <taxon>Viridiplantae</taxon>
        <taxon>Streptophyta</taxon>
        <taxon>Embryophyta</taxon>
        <taxon>Tracheophyta</taxon>
        <taxon>Spermatophyta</taxon>
        <taxon>Magnoliopsida</taxon>
        <taxon>eudicotyledons</taxon>
        <taxon>Gunneridae</taxon>
        <taxon>Pentapetalae</taxon>
        <taxon>rosids</taxon>
        <taxon>fabids</taxon>
        <taxon>Fabales</taxon>
        <taxon>Fabaceae</taxon>
        <taxon>Papilionoideae</taxon>
        <taxon>50 kb inversion clade</taxon>
        <taxon>NPAAA clade</taxon>
        <taxon>indigoferoid/millettioid clade</taxon>
        <taxon>Phaseoleae</taxon>
        <taxon>Sphenostylis</taxon>
    </lineage>
</organism>
<dbReference type="Gramene" id="rna-AYBTSS11_LOCUS7934">
    <property type="protein sequence ID" value="CAJ1937286.1"/>
    <property type="gene ID" value="gene-AYBTSS11_LOCUS7934"/>
</dbReference>
<keyword evidence="3" id="KW-1185">Reference proteome</keyword>
<evidence type="ECO:0000313" key="3">
    <source>
        <dbReference type="Proteomes" id="UP001189624"/>
    </source>
</evidence>
<gene>
    <name evidence="2" type="ORF">AYBTSS11_LOCUS7934</name>
</gene>
<proteinExistence type="predicted"/>
<evidence type="ECO:0000313" key="2">
    <source>
        <dbReference type="EMBL" id="CAJ1937286.1"/>
    </source>
</evidence>
<feature type="region of interest" description="Disordered" evidence="1">
    <location>
        <begin position="153"/>
        <end position="219"/>
    </location>
</feature>
<feature type="compositionally biased region" description="Polar residues" evidence="1">
    <location>
        <begin position="125"/>
        <end position="141"/>
    </location>
</feature>
<accession>A0AA86VX68</accession>
<feature type="compositionally biased region" description="Polar residues" evidence="1">
    <location>
        <begin position="153"/>
        <end position="163"/>
    </location>
</feature>